<comment type="caution">
    <text evidence="2">The sequence shown here is derived from an EMBL/GenBank/DDBJ whole genome shotgun (WGS) entry which is preliminary data.</text>
</comment>
<proteinExistence type="predicted"/>
<evidence type="ECO:0000313" key="2">
    <source>
        <dbReference type="EMBL" id="PZO22254.1"/>
    </source>
</evidence>
<dbReference type="EMBL" id="QBMC01000012">
    <property type="protein sequence ID" value="PZO22254.1"/>
    <property type="molecule type" value="Genomic_DNA"/>
</dbReference>
<evidence type="ECO:0000259" key="1">
    <source>
        <dbReference type="Pfam" id="PF13559"/>
    </source>
</evidence>
<reference evidence="3" key="1">
    <citation type="submission" date="2018-04" db="EMBL/GenBank/DDBJ databases">
        <authorList>
            <person name="Cornet L."/>
        </authorList>
    </citation>
    <scope>NUCLEOTIDE SEQUENCE [LARGE SCALE GENOMIC DNA]</scope>
</reference>
<name>A0A2W4UQ69_9CYAN</name>
<sequence length="210" mass="24329">MLLIRRFMPSAAYNSSSLGWQVRQGIQRFREWAEYQASQSDVDLPDWNWPNWNLPPEVGQILFWSGVAAVSIWLGWLLFRALEPTVKQWLAQEQKWVTLGGAQAVSVDEAHSDQYWWQQAQACARQGQYGEACKALYRATLQQLHDSQRLLHKSSRTDGEYLEKLGQDRPLSRPYQLLIGTHERLVFGSAIASAETFQRCRQAYEELQKK</sequence>
<accession>A0A2W4UQ69</accession>
<reference evidence="2 3" key="2">
    <citation type="submission" date="2018-06" db="EMBL/GenBank/DDBJ databases">
        <title>Metagenomic assembly of (sub)arctic Cyanobacteria and their associated microbiome from non-axenic cultures.</title>
        <authorList>
            <person name="Baurain D."/>
        </authorList>
    </citation>
    <scope>NUCLEOTIDE SEQUENCE [LARGE SCALE GENOMIC DNA]</scope>
    <source>
        <strain evidence="2">ULC129bin1</strain>
    </source>
</reference>
<dbReference type="Proteomes" id="UP000249354">
    <property type="component" value="Unassembled WGS sequence"/>
</dbReference>
<evidence type="ECO:0000313" key="3">
    <source>
        <dbReference type="Proteomes" id="UP000249354"/>
    </source>
</evidence>
<organism evidence="2 3">
    <name type="scientific">Leptolyngbya foveolarum</name>
    <dbReference type="NCBI Taxonomy" id="47253"/>
    <lineage>
        <taxon>Bacteria</taxon>
        <taxon>Bacillati</taxon>
        <taxon>Cyanobacteriota</taxon>
        <taxon>Cyanophyceae</taxon>
        <taxon>Leptolyngbyales</taxon>
        <taxon>Leptolyngbyaceae</taxon>
        <taxon>Leptolyngbya group</taxon>
        <taxon>Leptolyngbya</taxon>
    </lineage>
</organism>
<dbReference type="Pfam" id="PF13559">
    <property type="entry name" value="DUF4129"/>
    <property type="match status" value="1"/>
</dbReference>
<dbReference type="AlphaFoldDB" id="A0A2W4UQ69"/>
<gene>
    <name evidence="2" type="ORF">DCF25_03405</name>
</gene>
<protein>
    <recommendedName>
        <fullName evidence="1">Protein-glutamine gamma-glutamyltransferase-like C-terminal domain-containing protein</fullName>
    </recommendedName>
</protein>
<dbReference type="InterPro" id="IPR025403">
    <property type="entry name" value="TgpA-like_C"/>
</dbReference>
<feature type="domain" description="Protein-glutamine gamma-glutamyltransferase-like C-terminal" evidence="1">
    <location>
        <begin position="136"/>
        <end position="205"/>
    </location>
</feature>